<evidence type="ECO:0000313" key="3">
    <source>
        <dbReference type="Proteomes" id="UP001066276"/>
    </source>
</evidence>
<protein>
    <submittedName>
        <fullName evidence="2">Uncharacterized protein</fullName>
    </submittedName>
</protein>
<feature type="region of interest" description="Disordered" evidence="1">
    <location>
        <begin position="1"/>
        <end position="102"/>
    </location>
</feature>
<evidence type="ECO:0000313" key="2">
    <source>
        <dbReference type="EMBL" id="KAJ1200772.1"/>
    </source>
</evidence>
<accession>A0AAV7VJ58</accession>
<feature type="compositionally biased region" description="Basic and acidic residues" evidence="1">
    <location>
        <begin position="31"/>
        <end position="40"/>
    </location>
</feature>
<organism evidence="2 3">
    <name type="scientific">Pleurodeles waltl</name>
    <name type="common">Iberian ribbed newt</name>
    <dbReference type="NCBI Taxonomy" id="8319"/>
    <lineage>
        <taxon>Eukaryota</taxon>
        <taxon>Metazoa</taxon>
        <taxon>Chordata</taxon>
        <taxon>Craniata</taxon>
        <taxon>Vertebrata</taxon>
        <taxon>Euteleostomi</taxon>
        <taxon>Amphibia</taxon>
        <taxon>Batrachia</taxon>
        <taxon>Caudata</taxon>
        <taxon>Salamandroidea</taxon>
        <taxon>Salamandridae</taxon>
        <taxon>Pleurodelinae</taxon>
        <taxon>Pleurodeles</taxon>
    </lineage>
</organism>
<name>A0AAV7VJ58_PLEWA</name>
<dbReference type="Proteomes" id="UP001066276">
    <property type="component" value="Chromosome 2_1"/>
</dbReference>
<comment type="caution">
    <text evidence="2">The sequence shown here is derived from an EMBL/GenBank/DDBJ whole genome shotgun (WGS) entry which is preliminary data.</text>
</comment>
<evidence type="ECO:0000256" key="1">
    <source>
        <dbReference type="SAM" id="MobiDB-lite"/>
    </source>
</evidence>
<dbReference type="EMBL" id="JANPWB010000003">
    <property type="protein sequence ID" value="KAJ1200772.1"/>
    <property type="molecule type" value="Genomic_DNA"/>
</dbReference>
<reference evidence="2" key="1">
    <citation type="journal article" date="2022" name="bioRxiv">
        <title>Sequencing and chromosome-scale assembly of the giantPleurodeles waltlgenome.</title>
        <authorList>
            <person name="Brown T."/>
            <person name="Elewa A."/>
            <person name="Iarovenko S."/>
            <person name="Subramanian E."/>
            <person name="Araus A.J."/>
            <person name="Petzold A."/>
            <person name="Susuki M."/>
            <person name="Suzuki K.-i.T."/>
            <person name="Hayashi T."/>
            <person name="Toyoda A."/>
            <person name="Oliveira C."/>
            <person name="Osipova E."/>
            <person name="Leigh N.D."/>
            <person name="Simon A."/>
            <person name="Yun M.H."/>
        </authorList>
    </citation>
    <scope>NUCLEOTIDE SEQUENCE</scope>
    <source>
        <strain evidence="2">20211129_DDA</strain>
        <tissue evidence="2">Liver</tissue>
    </source>
</reference>
<keyword evidence="3" id="KW-1185">Reference proteome</keyword>
<gene>
    <name evidence="2" type="ORF">NDU88_004593</name>
</gene>
<proteinExistence type="predicted"/>
<dbReference type="AlphaFoldDB" id="A0AAV7VJ58"/>
<sequence length="102" mass="10560">MSQYTGAPPGLRSGRPQRNQSCARIPGPQKEGVRWGKDPKGPQPPPGVPGPSTQQRGPGTAAAVRGPPTLFLTRPASPPEAEAAALSMRRGRRPPLALGGPI</sequence>